<feature type="region of interest" description="Disordered" evidence="5">
    <location>
        <begin position="176"/>
        <end position="233"/>
    </location>
</feature>
<feature type="region of interest" description="Disordered" evidence="5">
    <location>
        <begin position="109"/>
        <end position="138"/>
    </location>
</feature>
<evidence type="ECO:0000256" key="3">
    <source>
        <dbReference type="ARBA" id="ARBA00023163"/>
    </source>
</evidence>
<proteinExistence type="predicted"/>
<gene>
    <name evidence="7" type="ORF">CISIN_1g023462mg</name>
</gene>
<name>A0A067FCP3_CITSI</name>
<dbReference type="AlphaFoldDB" id="A0A067FCP3"/>
<dbReference type="GO" id="GO:0003677">
    <property type="term" value="F:DNA binding"/>
    <property type="evidence" value="ECO:0007669"/>
    <property type="project" value="UniProtKB-KW"/>
</dbReference>
<evidence type="ECO:0000256" key="4">
    <source>
        <dbReference type="ARBA" id="ARBA00023242"/>
    </source>
</evidence>
<dbReference type="PROSITE" id="PS51519">
    <property type="entry name" value="RWP_RK"/>
    <property type="match status" value="1"/>
</dbReference>
<evidence type="ECO:0000259" key="6">
    <source>
        <dbReference type="PROSITE" id="PS51519"/>
    </source>
</evidence>
<sequence>MMSSLSLHNNSSISKAAASSSISTSTKSLSFDDISKYFSLPLSDAANHLGVCVSVLKKICRDNGLDRWPYRKFLSGKSIEDIKKYAAREKSKELAELSKIARKSGFQPLSNETSKLHGVTSPPNLQQQGSKNSPVGQPHVLLNANLTKGIMALDEFKHGFPSDGLSTASYKWWGGRSSDGNDGIHKDESEIDEEDKQAEAKADKESATQATGNEKSGNGETESNVDPQGSGLLTAARKRTVEEGREALKLGVYKKYCVKQLDRKERVLLHRIFKSSLPKEWL</sequence>
<dbReference type="Pfam" id="PF02042">
    <property type="entry name" value="RWP-RK"/>
    <property type="match status" value="1"/>
</dbReference>
<feature type="compositionally biased region" description="Polar residues" evidence="5">
    <location>
        <begin position="121"/>
        <end position="135"/>
    </location>
</feature>
<dbReference type="EMBL" id="KK784929">
    <property type="protein sequence ID" value="KDO60981.1"/>
    <property type="molecule type" value="Genomic_DNA"/>
</dbReference>
<organism evidence="7 8">
    <name type="scientific">Citrus sinensis</name>
    <name type="common">Sweet orange</name>
    <name type="synonym">Citrus aurantium var. sinensis</name>
    <dbReference type="NCBI Taxonomy" id="2711"/>
    <lineage>
        <taxon>Eukaryota</taxon>
        <taxon>Viridiplantae</taxon>
        <taxon>Streptophyta</taxon>
        <taxon>Embryophyta</taxon>
        <taxon>Tracheophyta</taxon>
        <taxon>Spermatophyta</taxon>
        <taxon>Magnoliopsida</taxon>
        <taxon>eudicotyledons</taxon>
        <taxon>Gunneridae</taxon>
        <taxon>Pentapetalae</taxon>
        <taxon>rosids</taxon>
        <taxon>malvids</taxon>
        <taxon>Sapindales</taxon>
        <taxon>Rutaceae</taxon>
        <taxon>Aurantioideae</taxon>
        <taxon>Citrus</taxon>
    </lineage>
</organism>
<keyword evidence="3" id="KW-0804">Transcription</keyword>
<dbReference type="PANTHER" id="PTHR48460:SF1">
    <property type="entry name" value="RWP-RK DOMAIN-CONTAINING PROTEIN"/>
    <property type="match status" value="1"/>
</dbReference>
<evidence type="ECO:0000313" key="7">
    <source>
        <dbReference type="EMBL" id="KDO60981.1"/>
    </source>
</evidence>
<keyword evidence="1" id="KW-0805">Transcription regulation</keyword>
<keyword evidence="8" id="KW-1185">Reference proteome</keyword>
<dbReference type="STRING" id="2711.A0A067FCP3"/>
<keyword evidence="4" id="KW-0539">Nucleus</keyword>
<feature type="compositionally biased region" description="Polar residues" evidence="5">
    <location>
        <begin position="207"/>
        <end position="227"/>
    </location>
</feature>
<dbReference type="PaxDb" id="2711-XP_006484885.1"/>
<feature type="domain" description="RWP-RK" evidence="6">
    <location>
        <begin position="9"/>
        <end position="95"/>
    </location>
</feature>
<evidence type="ECO:0000256" key="5">
    <source>
        <dbReference type="SAM" id="MobiDB-lite"/>
    </source>
</evidence>
<keyword evidence="2" id="KW-0238">DNA-binding</keyword>
<accession>A0A067FCP3</accession>
<dbReference type="PANTHER" id="PTHR48460">
    <property type="entry name" value="RWP-RK DOMAIN-CONTAINING PROTEIN"/>
    <property type="match status" value="1"/>
</dbReference>
<dbReference type="InterPro" id="IPR003035">
    <property type="entry name" value="RWP-RK_dom"/>
</dbReference>
<evidence type="ECO:0000313" key="8">
    <source>
        <dbReference type="Proteomes" id="UP000027120"/>
    </source>
</evidence>
<reference evidence="7 8" key="1">
    <citation type="submission" date="2014-04" db="EMBL/GenBank/DDBJ databases">
        <authorList>
            <consortium name="International Citrus Genome Consortium"/>
            <person name="Gmitter F."/>
            <person name="Chen C."/>
            <person name="Farmerie W."/>
            <person name="Harkins T."/>
            <person name="Desany B."/>
            <person name="Mohiuddin M."/>
            <person name="Kodira C."/>
            <person name="Borodovsky M."/>
            <person name="Lomsadze A."/>
            <person name="Burns P."/>
            <person name="Jenkins J."/>
            <person name="Prochnik S."/>
            <person name="Shu S."/>
            <person name="Chapman J."/>
            <person name="Pitluck S."/>
            <person name="Schmutz J."/>
            <person name="Rokhsar D."/>
        </authorList>
    </citation>
    <scope>NUCLEOTIDE SEQUENCE</scope>
</reference>
<evidence type="ECO:0000256" key="1">
    <source>
        <dbReference type="ARBA" id="ARBA00023015"/>
    </source>
</evidence>
<protein>
    <recommendedName>
        <fullName evidence="6">RWP-RK domain-containing protein</fullName>
    </recommendedName>
</protein>
<feature type="compositionally biased region" description="Basic and acidic residues" evidence="5">
    <location>
        <begin position="197"/>
        <end position="206"/>
    </location>
</feature>
<evidence type="ECO:0000256" key="2">
    <source>
        <dbReference type="ARBA" id="ARBA00023125"/>
    </source>
</evidence>
<dbReference type="eggNOG" id="ENOG502RXVJ">
    <property type="taxonomic scope" value="Eukaryota"/>
</dbReference>
<dbReference type="Proteomes" id="UP000027120">
    <property type="component" value="Unassembled WGS sequence"/>
</dbReference>